<evidence type="ECO:0000256" key="6">
    <source>
        <dbReference type="ARBA" id="ARBA00022989"/>
    </source>
</evidence>
<keyword evidence="6 9" id="KW-1133">Transmembrane helix</keyword>
<sequence>MTANAVVNGLLLGGLYALVALGLSIVFGVLRLINLAHGEILIGGAYLAYVISEHLGIGPFLALPLAVAAVAVLAYLVQRFLLTGLLVRGAEGALVATFGISMLVQGVFSQEFSSTPKALTSSLSTSGFTVAGVQVRGIYLVAFLVAAALCGAAHLVLTRTRAGLAVRAAAADPATAGLMGIDIRRVYAVTFAVSAAVTAVGGVLLGVTFSFTPDAGIPYLVIGIAVVVLGGVGNVAGTFAGALLLGLVQSLAAAQFGGGYRDLSVYLLFFVVLAVRPRGLFVRRAPA</sequence>
<comment type="similarity">
    <text evidence="8">Belongs to the binding-protein-dependent transport system permease family. LivHM subfamily.</text>
</comment>
<feature type="transmembrane region" description="Helical" evidence="9">
    <location>
        <begin position="263"/>
        <end position="281"/>
    </location>
</feature>
<evidence type="ECO:0000256" key="9">
    <source>
        <dbReference type="SAM" id="Phobius"/>
    </source>
</evidence>
<keyword evidence="5" id="KW-0029">Amino-acid transport</keyword>
<feature type="transmembrane region" description="Helical" evidence="9">
    <location>
        <begin position="89"/>
        <end position="108"/>
    </location>
</feature>
<feature type="transmembrane region" description="Helical" evidence="9">
    <location>
        <begin position="186"/>
        <end position="209"/>
    </location>
</feature>
<evidence type="ECO:0000256" key="4">
    <source>
        <dbReference type="ARBA" id="ARBA00022692"/>
    </source>
</evidence>
<feature type="transmembrane region" description="Helical" evidence="9">
    <location>
        <begin position="137"/>
        <end position="157"/>
    </location>
</feature>
<organism evidence="10 11">
    <name type="scientific">Catenulispora yoronensis</name>
    <dbReference type="NCBI Taxonomy" id="450799"/>
    <lineage>
        <taxon>Bacteria</taxon>
        <taxon>Bacillati</taxon>
        <taxon>Actinomycetota</taxon>
        <taxon>Actinomycetes</taxon>
        <taxon>Catenulisporales</taxon>
        <taxon>Catenulisporaceae</taxon>
        <taxon>Catenulispora</taxon>
    </lineage>
</organism>
<dbReference type="RefSeq" id="WP_344663537.1">
    <property type="nucleotide sequence ID" value="NZ_BAAAQN010000001.1"/>
</dbReference>
<feature type="transmembrane region" description="Helical" evidence="9">
    <location>
        <begin position="6"/>
        <end position="27"/>
    </location>
</feature>
<feature type="transmembrane region" description="Helical" evidence="9">
    <location>
        <begin position="215"/>
        <end position="232"/>
    </location>
</feature>
<evidence type="ECO:0000313" key="10">
    <source>
        <dbReference type="EMBL" id="GAA2011557.1"/>
    </source>
</evidence>
<evidence type="ECO:0000256" key="2">
    <source>
        <dbReference type="ARBA" id="ARBA00022448"/>
    </source>
</evidence>
<dbReference type="PANTHER" id="PTHR11795">
    <property type="entry name" value="BRANCHED-CHAIN AMINO ACID TRANSPORT SYSTEM PERMEASE PROTEIN LIVH"/>
    <property type="match status" value="1"/>
</dbReference>
<dbReference type="EMBL" id="BAAAQN010000001">
    <property type="protein sequence ID" value="GAA2011557.1"/>
    <property type="molecule type" value="Genomic_DNA"/>
</dbReference>
<dbReference type="Pfam" id="PF02653">
    <property type="entry name" value="BPD_transp_2"/>
    <property type="match status" value="1"/>
</dbReference>
<proteinExistence type="inferred from homology"/>
<evidence type="ECO:0000313" key="11">
    <source>
        <dbReference type="Proteomes" id="UP001500751"/>
    </source>
</evidence>
<feature type="transmembrane region" description="Helical" evidence="9">
    <location>
        <begin position="239"/>
        <end position="257"/>
    </location>
</feature>
<reference evidence="10 11" key="1">
    <citation type="journal article" date="2019" name="Int. J. Syst. Evol. Microbiol.">
        <title>The Global Catalogue of Microorganisms (GCM) 10K type strain sequencing project: providing services to taxonomists for standard genome sequencing and annotation.</title>
        <authorList>
            <consortium name="The Broad Institute Genomics Platform"/>
            <consortium name="The Broad Institute Genome Sequencing Center for Infectious Disease"/>
            <person name="Wu L."/>
            <person name="Ma J."/>
        </authorList>
    </citation>
    <scope>NUCLEOTIDE SEQUENCE [LARGE SCALE GENOMIC DNA]</scope>
    <source>
        <strain evidence="10 11">JCM 16014</strain>
    </source>
</reference>
<evidence type="ECO:0000256" key="7">
    <source>
        <dbReference type="ARBA" id="ARBA00023136"/>
    </source>
</evidence>
<protein>
    <submittedName>
        <fullName evidence="10">Branched-chain amino acid ABC transporter permease</fullName>
    </submittedName>
</protein>
<keyword evidence="7 9" id="KW-0472">Membrane</keyword>
<name>A0ABN2TL70_9ACTN</name>
<keyword evidence="11" id="KW-1185">Reference proteome</keyword>
<evidence type="ECO:0000256" key="5">
    <source>
        <dbReference type="ARBA" id="ARBA00022970"/>
    </source>
</evidence>
<dbReference type="CDD" id="cd06582">
    <property type="entry name" value="TM_PBP1_LivH_like"/>
    <property type="match status" value="1"/>
</dbReference>
<evidence type="ECO:0000256" key="3">
    <source>
        <dbReference type="ARBA" id="ARBA00022475"/>
    </source>
</evidence>
<dbReference type="Proteomes" id="UP001500751">
    <property type="component" value="Unassembled WGS sequence"/>
</dbReference>
<gene>
    <name evidence="10" type="ORF">GCM10009839_02100</name>
</gene>
<evidence type="ECO:0000256" key="8">
    <source>
        <dbReference type="ARBA" id="ARBA00037998"/>
    </source>
</evidence>
<accession>A0ABN2TL70</accession>
<keyword evidence="3" id="KW-1003">Cell membrane</keyword>
<comment type="caution">
    <text evidence="10">The sequence shown here is derived from an EMBL/GenBank/DDBJ whole genome shotgun (WGS) entry which is preliminary data.</text>
</comment>
<comment type="subcellular location">
    <subcellularLocation>
        <location evidence="1">Cell membrane</location>
        <topology evidence="1">Multi-pass membrane protein</topology>
    </subcellularLocation>
</comment>
<dbReference type="InterPro" id="IPR052157">
    <property type="entry name" value="BCAA_transport_permease"/>
</dbReference>
<dbReference type="PANTHER" id="PTHR11795:SF445">
    <property type="entry name" value="AMINO ACID ABC TRANSPORTER PERMEASE PROTEIN"/>
    <property type="match status" value="1"/>
</dbReference>
<keyword evidence="2" id="KW-0813">Transport</keyword>
<evidence type="ECO:0000256" key="1">
    <source>
        <dbReference type="ARBA" id="ARBA00004651"/>
    </source>
</evidence>
<dbReference type="InterPro" id="IPR001851">
    <property type="entry name" value="ABC_transp_permease"/>
</dbReference>
<keyword evidence="4 9" id="KW-0812">Transmembrane</keyword>
<feature type="transmembrane region" description="Helical" evidence="9">
    <location>
        <begin position="57"/>
        <end position="77"/>
    </location>
</feature>